<dbReference type="RefSeq" id="WP_092441050.1">
    <property type="nucleotide sequence ID" value="NZ_FMYP01000133.1"/>
</dbReference>
<dbReference type="OrthoDB" id="9807907at2"/>
<feature type="domain" description="Schlafen AlbA-2" evidence="1">
    <location>
        <begin position="18"/>
        <end position="138"/>
    </location>
</feature>
<keyword evidence="2" id="KW-0238">DNA-binding</keyword>
<dbReference type="Gene3D" id="3.30.950.30">
    <property type="entry name" value="Schlafen, AAA domain"/>
    <property type="match status" value="1"/>
</dbReference>
<dbReference type="Proteomes" id="UP000199452">
    <property type="component" value="Unassembled WGS sequence"/>
</dbReference>
<organism evidence="2 3">
    <name type="scientific">Williamwhitmania taraxaci</name>
    <dbReference type="NCBI Taxonomy" id="1640674"/>
    <lineage>
        <taxon>Bacteria</taxon>
        <taxon>Pseudomonadati</taxon>
        <taxon>Bacteroidota</taxon>
        <taxon>Bacteroidia</taxon>
        <taxon>Bacteroidales</taxon>
        <taxon>Williamwhitmaniaceae</taxon>
        <taxon>Williamwhitmania</taxon>
    </lineage>
</organism>
<dbReference type="STRING" id="1640674.SAMN05216323_11333"/>
<dbReference type="AlphaFoldDB" id="A0A1G6TSV6"/>
<evidence type="ECO:0000259" key="1">
    <source>
        <dbReference type="Pfam" id="PF04326"/>
    </source>
</evidence>
<dbReference type="PANTHER" id="PTHR30595">
    <property type="entry name" value="GLPR-RELATED TRANSCRIPTIONAL REPRESSOR"/>
    <property type="match status" value="1"/>
</dbReference>
<evidence type="ECO:0000313" key="2">
    <source>
        <dbReference type="EMBL" id="SDD31994.1"/>
    </source>
</evidence>
<dbReference type="InterPro" id="IPR038461">
    <property type="entry name" value="Schlafen_AlbA_2_dom_sf"/>
</dbReference>
<reference evidence="2 3" key="1">
    <citation type="submission" date="2016-09" db="EMBL/GenBank/DDBJ databases">
        <authorList>
            <person name="Capua I."/>
            <person name="De Benedictis P."/>
            <person name="Joannis T."/>
            <person name="Lombin L.H."/>
            <person name="Cattoli G."/>
        </authorList>
    </citation>
    <scope>NUCLEOTIDE SEQUENCE [LARGE SCALE GENOMIC DNA]</scope>
    <source>
        <strain evidence="2 3">A7P-90m</strain>
    </source>
</reference>
<dbReference type="Pfam" id="PF04326">
    <property type="entry name" value="SLFN_AlbA_2"/>
    <property type="match status" value="1"/>
</dbReference>
<accession>A0A1G6TSV6</accession>
<evidence type="ECO:0000313" key="3">
    <source>
        <dbReference type="Proteomes" id="UP000199452"/>
    </source>
</evidence>
<dbReference type="PANTHER" id="PTHR30595:SF6">
    <property type="entry name" value="SCHLAFEN ALBA-2 DOMAIN-CONTAINING PROTEIN"/>
    <property type="match status" value="1"/>
</dbReference>
<dbReference type="EMBL" id="FMYP01000133">
    <property type="protein sequence ID" value="SDD31994.1"/>
    <property type="molecule type" value="Genomic_DNA"/>
</dbReference>
<sequence length="150" mass="17736">MEWDLQKVKDLIKEKIEENLNLDYKASDSLQQNDKKANEISKDVSAFANSDGGVIIYGIREDNQNKHLPESIDPINRSEISKEWLEQIIQSRIRPRIENIIIHPIPLEEETNNLIYVVEIPQSNTAHQASDRKYYKRYHYCPTKRFQLKR</sequence>
<dbReference type="InterPro" id="IPR007421">
    <property type="entry name" value="Schlafen_AlbA_2_dom"/>
</dbReference>
<keyword evidence="3" id="KW-1185">Reference proteome</keyword>
<gene>
    <name evidence="2" type="ORF">SAMN05216323_11333</name>
</gene>
<protein>
    <submittedName>
        <fullName evidence="2">Putative DNA-binding domain-containing protein</fullName>
    </submittedName>
</protein>
<dbReference type="GO" id="GO:0003677">
    <property type="term" value="F:DNA binding"/>
    <property type="evidence" value="ECO:0007669"/>
    <property type="project" value="UniProtKB-KW"/>
</dbReference>
<proteinExistence type="predicted"/>
<name>A0A1G6TSV6_9BACT</name>